<protein>
    <submittedName>
        <fullName evidence="1">Uncharacterized protein</fullName>
    </submittedName>
</protein>
<dbReference type="Proteomes" id="UP000585474">
    <property type="component" value="Unassembled WGS sequence"/>
</dbReference>
<gene>
    <name evidence="1" type="ORF">Acr_09g0008480</name>
</gene>
<name>A0A7J0F6Q8_9ERIC</name>
<dbReference type="OrthoDB" id="409173at2759"/>
<evidence type="ECO:0000313" key="2">
    <source>
        <dbReference type="Proteomes" id="UP000585474"/>
    </source>
</evidence>
<keyword evidence="2" id="KW-1185">Reference proteome</keyword>
<dbReference type="EMBL" id="BJWL01000009">
    <property type="protein sequence ID" value="GFY94402.1"/>
    <property type="molecule type" value="Genomic_DNA"/>
</dbReference>
<sequence length="259" mass="28218">MSSVDSCLISMDTYKKKKEKSWTCYWGLDSTVDPKAATSLKLDASAKEFTGFFSSVGGRGSDSPMSSSSYDFPKMTGVQGGMETSFGIQRVPSSSWSSRMRLLDVYMQNSSHDAFGSGERRYSSLQLPPSSEGNDYQPATVHDNQIASYLSRVQNGLSTMKPPSFPDPVVPRKISLQFERPFNFLSSAGPAENLNTAVNAKKFHSLPDISGLSLPLQNSYLSGRRARLDSPIGYGPSLYASPSMKARAPLAFDDLSPSK</sequence>
<organism evidence="1 2">
    <name type="scientific">Actinidia rufa</name>
    <dbReference type="NCBI Taxonomy" id="165716"/>
    <lineage>
        <taxon>Eukaryota</taxon>
        <taxon>Viridiplantae</taxon>
        <taxon>Streptophyta</taxon>
        <taxon>Embryophyta</taxon>
        <taxon>Tracheophyta</taxon>
        <taxon>Spermatophyta</taxon>
        <taxon>Magnoliopsida</taxon>
        <taxon>eudicotyledons</taxon>
        <taxon>Gunneridae</taxon>
        <taxon>Pentapetalae</taxon>
        <taxon>asterids</taxon>
        <taxon>Ericales</taxon>
        <taxon>Actinidiaceae</taxon>
        <taxon>Actinidia</taxon>
    </lineage>
</organism>
<accession>A0A7J0F6Q8</accession>
<dbReference type="AlphaFoldDB" id="A0A7J0F6Q8"/>
<comment type="caution">
    <text evidence="1">The sequence shown here is derived from an EMBL/GenBank/DDBJ whole genome shotgun (WGS) entry which is preliminary data.</text>
</comment>
<reference evidence="1 2" key="1">
    <citation type="submission" date="2019-07" db="EMBL/GenBank/DDBJ databases">
        <title>De Novo Assembly of kiwifruit Actinidia rufa.</title>
        <authorList>
            <person name="Sugita-Konishi S."/>
            <person name="Sato K."/>
            <person name="Mori E."/>
            <person name="Abe Y."/>
            <person name="Kisaki G."/>
            <person name="Hamano K."/>
            <person name="Suezawa K."/>
            <person name="Otani M."/>
            <person name="Fukuda T."/>
            <person name="Manabe T."/>
            <person name="Gomi K."/>
            <person name="Tabuchi M."/>
            <person name="Akimitsu K."/>
            <person name="Kataoka I."/>
        </authorList>
    </citation>
    <scope>NUCLEOTIDE SEQUENCE [LARGE SCALE GENOMIC DNA]</scope>
    <source>
        <strain evidence="2">cv. Fuchu</strain>
    </source>
</reference>
<evidence type="ECO:0000313" key="1">
    <source>
        <dbReference type="EMBL" id="GFY94402.1"/>
    </source>
</evidence>
<proteinExistence type="predicted"/>